<accession>X1LCU7</accession>
<dbReference type="EMBL" id="BARV01009741">
    <property type="protein sequence ID" value="GAI03676.1"/>
    <property type="molecule type" value="Genomic_DNA"/>
</dbReference>
<dbReference type="AlphaFoldDB" id="X1LCU7"/>
<name>X1LCU7_9ZZZZ</name>
<gene>
    <name evidence="1" type="ORF">S06H3_19103</name>
</gene>
<protein>
    <recommendedName>
        <fullName evidence="2">Tyr recombinase domain-containing protein</fullName>
    </recommendedName>
</protein>
<sequence>MSESELDLYYALPILSTYLGHQSLDATDMYVRLTAEMYPDLIKKTSKICSSVFPVIDTNPGNDETN</sequence>
<reference evidence="1" key="1">
    <citation type="journal article" date="2014" name="Front. Microbiol.">
        <title>High frequency of phylogenetically diverse reductive dehalogenase-homologous genes in deep subseafloor sedimentary metagenomes.</title>
        <authorList>
            <person name="Kawai M."/>
            <person name="Futagami T."/>
            <person name="Toyoda A."/>
            <person name="Takaki Y."/>
            <person name="Nishi S."/>
            <person name="Hori S."/>
            <person name="Arai W."/>
            <person name="Tsubouchi T."/>
            <person name="Morono Y."/>
            <person name="Uchiyama I."/>
            <person name="Ito T."/>
            <person name="Fujiyama A."/>
            <person name="Inagaki F."/>
            <person name="Takami H."/>
        </authorList>
    </citation>
    <scope>NUCLEOTIDE SEQUENCE</scope>
    <source>
        <strain evidence="1">Expedition CK06-06</strain>
    </source>
</reference>
<comment type="caution">
    <text evidence="1">The sequence shown here is derived from an EMBL/GenBank/DDBJ whole genome shotgun (WGS) entry which is preliminary data.</text>
</comment>
<evidence type="ECO:0000313" key="1">
    <source>
        <dbReference type="EMBL" id="GAI03676.1"/>
    </source>
</evidence>
<evidence type="ECO:0008006" key="2">
    <source>
        <dbReference type="Google" id="ProtNLM"/>
    </source>
</evidence>
<organism evidence="1">
    <name type="scientific">marine sediment metagenome</name>
    <dbReference type="NCBI Taxonomy" id="412755"/>
    <lineage>
        <taxon>unclassified sequences</taxon>
        <taxon>metagenomes</taxon>
        <taxon>ecological metagenomes</taxon>
    </lineage>
</organism>
<proteinExistence type="predicted"/>